<gene>
    <name evidence="4" type="ORF">G113_04533</name>
</gene>
<dbReference type="EMBL" id="AQGQ01000016">
    <property type="protein sequence ID" value="EOD56242.1"/>
    <property type="molecule type" value="Genomic_DNA"/>
</dbReference>
<evidence type="ECO:0000256" key="2">
    <source>
        <dbReference type="SAM" id="MobiDB-lite"/>
    </source>
</evidence>
<dbReference type="PATRIC" id="fig|1268236.3.peg.905"/>
<feature type="domain" description="GIY-YIG" evidence="3">
    <location>
        <begin position="29"/>
        <end position="104"/>
    </location>
</feature>
<dbReference type="InterPro" id="IPR035901">
    <property type="entry name" value="GIY-YIG_endonuc_sf"/>
</dbReference>
<evidence type="ECO:0000313" key="4">
    <source>
        <dbReference type="EMBL" id="EOD56242.1"/>
    </source>
</evidence>
<dbReference type="AlphaFoldDB" id="R1F948"/>
<dbReference type="PROSITE" id="PS50164">
    <property type="entry name" value="GIY_YIG"/>
    <property type="match status" value="1"/>
</dbReference>
<dbReference type="PANTHER" id="PTHR34477:SF1">
    <property type="entry name" value="UPF0213 PROTEIN YHBQ"/>
    <property type="match status" value="1"/>
</dbReference>
<dbReference type="Pfam" id="PF01541">
    <property type="entry name" value="GIY-YIG"/>
    <property type="match status" value="1"/>
</dbReference>
<dbReference type="SUPFAM" id="SSF82771">
    <property type="entry name" value="GIY-YIG endonuclease"/>
    <property type="match status" value="1"/>
</dbReference>
<accession>R1F948</accession>
<evidence type="ECO:0000259" key="3">
    <source>
        <dbReference type="PROSITE" id="PS50164"/>
    </source>
</evidence>
<dbReference type="Gene3D" id="3.40.1440.10">
    <property type="entry name" value="GIY-YIG endonuclease"/>
    <property type="match status" value="1"/>
</dbReference>
<organism evidence="4 5">
    <name type="scientific">Aeromonas molluscorum 848</name>
    <dbReference type="NCBI Taxonomy" id="1268236"/>
    <lineage>
        <taxon>Bacteria</taxon>
        <taxon>Pseudomonadati</taxon>
        <taxon>Pseudomonadota</taxon>
        <taxon>Gammaproteobacteria</taxon>
        <taxon>Aeromonadales</taxon>
        <taxon>Aeromonadaceae</taxon>
        <taxon>Aeromonas</taxon>
    </lineage>
</organism>
<dbReference type="PANTHER" id="PTHR34477">
    <property type="entry name" value="UPF0213 PROTEIN YHBQ"/>
    <property type="match status" value="1"/>
</dbReference>
<dbReference type="RefSeq" id="WP_005894218.1">
    <property type="nucleotide sequence ID" value="NZ_AQGQ01000016.1"/>
</dbReference>
<feature type="region of interest" description="Disordered" evidence="2">
    <location>
        <begin position="1"/>
        <end position="30"/>
    </location>
</feature>
<comment type="caution">
    <text evidence="4">The sequence shown here is derived from an EMBL/GenBank/DDBJ whole genome shotgun (WGS) entry which is preliminary data.</text>
</comment>
<comment type="similarity">
    <text evidence="1">Belongs to the UPF0213 family.</text>
</comment>
<dbReference type="CDD" id="cd10456">
    <property type="entry name" value="GIY-YIG_UPF0213"/>
    <property type="match status" value="1"/>
</dbReference>
<dbReference type="InterPro" id="IPR000305">
    <property type="entry name" value="GIY-YIG_endonuc"/>
</dbReference>
<dbReference type="OrthoDB" id="9797095at2"/>
<evidence type="ECO:0000313" key="5">
    <source>
        <dbReference type="Proteomes" id="UP000013526"/>
    </source>
</evidence>
<feature type="compositionally biased region" description="Polar residues" evidence="2">
    <location>
        <begin position="1"/>
        <end position="19"/>
    </location>
</feature>
<protein>
    <submittedName>
        <fullName evidence="4">GIY-YIG nuclease superfamily protein</fullName>
    </submittedName>
</protein>
<proteinExistence type="inferred from homology"/>
<name>R1F948_9GAMM</name>
<evidence type="ECO:0000256" key="1">
    <source>
        <dbReference type="ARBA" id="ARBA00007435"/>
    </source>
</evidence>
<dbReference type="Proteomes" id="UP000013526">
    <property type="component" value="Unassembled WGS sequence"/>
</dbReference>
<sequence>MSESLSRPPQLRTTEQQGAPSRPAGDAPPIWSIYMVRTRSGSLYTGISTDPERRLTQHQSGTGARALRGKGPLILAWRQEVGERAVALRLEYRLKQQSKASKERLVLNPDDWQALAQQWLLTSTRKT</sequence>
<reference evidence="4 5" key="1">
    <citation type="journal article" date="2013" name="Genome Announc.">
        <title>Draft Genome Sequence of Aeromonas molluscorum Strain 848TT, Isolated from Bivalve Molluscs.</title>
        <authorList>
            <person name="Spataro N."/>
            <person name="Farfan M."/>
            <person name="Albarral V."/>
            <person name="Sanglas A."/>
            <person name="Loren J.G."/>
            <person name="Fuste M.C."/>
            <person name="Bosch E."/>
        </authorList>
    </citation>
    <scope>NUCLEOTIDE SEQUENCE [LARGE SCALE GENOMIC DNA]</scope>
    <source>
        <strain evidence="4 5">848</strain>
    </source>
</reference>
<keyword evidence="5" id="KW-1185">Reference proteome</keyword>
<dbReference type="InterPro" id="IPR050190">
    <property type="entry name" value="UPF0213_domain"/>
</dbReference>